<evidence type="ECO:0000313" key="3">
    <source>
        <dbReference type="Proteomes" id="UP000827549"/>
    </source>
</evidence>
<sequence>MRDYTDVLTQACGLMAEIQEHVRAFDPAALAFVPPVIDNSTGNNWRGEETQGMRKFIDVIEHHATSFEALAASGEPPREDPLPIALGLATSWKQVVLARGPIPAVRMQIQVPGQNGIKSRLGSRSSSSSPAPSTNGPRRPREAFVDVVARGGAEWIRIYSKKTNQIMAEFREQDSYLNSDDETDDDEEGHTQPALTNSIIRLVDDLLALAEDVERVPGAPAPKLTLRLSRIAEFPEGGHPDPRVPATFQAIRDRGVNLVFGDLSEVPFSSLPIGARPAPKLRPSRRLNLDPTALMGLCSDLLHYPLPADEEEARSRFFRPAEFVGDDDPASQSQNSRELVRAVMEECEAPLIEVIRDVLSTTDSDDPDPTAPIELWATSQAVQYLRETIASEDVVGDGGEQRRMRRLTGLEEGDFWEGSRYEGKAGILTDIKLHIFDEEVDPASAIEKLDLNGGSSTTPSTSSSPPLCRAGMTSFHNSISSICTTFVSEYYAHEAHGAEAAPALPSFLNPRRLPAPRVAQISTPFTVVSLDSLARGAREGMTTLSMGHVVFRELFGQPRWRLKGWAQGNYDLEDADGAASLHAAAWILPYRSLSEGKRVKFAEGNFAYPTFVQRVPRSAACKAAAAAAEAAAASGETTPV</sequence>
<dbReference type="PANTHER" id="PTHR13379:SF0">
    <property type="entry name" value="UPF0415 PROTEIN C7ORF25"/>
    <property type="match status" value="1"/>
</dbReference>
<organism evidence="2 3">
    <name type="scientific">Vanrija pseudolonga</name>
    <dbReference type="NCBI Taxonomy" id="143232"/>
    <lineage>
        <taxon>Eukaryota</taxon>
        <taxon>Fungi</taxon>
        <taxon>Dikarya</taxon>
        <taxon>Basidiomycota</taxon>
        <taxon>Agaricomycotina</taxon>
        <taxon>Tremellomycetes</taxon>
        <taxon>Trichosporonales</taxon>
        <taxon>Trichosporonaceae</taxon>
        <taxon>Vanrija</taxon>
    </lineage>
</organism>
<gene>
    <name evidence="2" type="ORF">LOC62_04G005505</name>
</gene>
<feature type="region of interest" description="Disordered" evidence="1">
    <location>
        <begin position="115"/>
        <end position="142"/>
    </location>
</feature>
<proteinExistence type="predicted"/>
<dbReference type="PANTHER" id="PTHR13379">
    <property type="entry name" value="UNCHARACTERIZED DUF1308"/>
    <property type="match status" value="1"/>
</dbReference>
<feature type="compositionally biased region" description="Low complexity" evidence="1">
    <location>
        <begin position="119"/>
        <end position="133"/>
    </location>
</feature>
<keyword evidence="3" id="KW-1185">Reference proteome</keyword>
<evidence type="ECO:0000313" key="2">
    <source>
        <dbReference type="EMBL" id="WOO82002.1"/>
    </source>
</evidence>
<reference evidence="2" key="1">
    <citation type="submission" date="2023-10" db="EMBL/GenBank/DDBJ databases">
        <authorList>
            <person name="Noh H."/>
        </authorList>
    </citation>
    <scope>NUCLEOTIDE SEQUENCE</scope>
    <source>
        <strain evidence="2">DUCC4014</strain>
    </source>
</reference>
<name>A0AAF1BIV5_9TREE</name>
<dbReference type="GeneID" id="87808734"/>
<evidence type="ECO:0000256" key="1">
    <source>
        <dbReference type="SAM" id="MobiDB-lite"/>
    </source>
</evidence>
<dbReference type="Proteomes" id="UP000827549">
    <property type="component" value="Chromosome 4"/>
</dbReference>
<protein>
    <submittedName>
        <fullName evidence="2">Uncharacterized protein</fullName>
    </submittedName>
</protein>
<dbReference type="AlphaFoldDB" id="A0AAF1BIV5"/>
<accession>A0AAF1BIV5</accession>
<dbReference type="RefSeq" id="XP_062628034.1">
    <property type="nucleotide sequence ID" value="XM_062772050.1"/>
</dbReference>
<dbReference type="EMBL" id="CP086717">
    <property type="protein sequence ID" value="WOO82002.1"/>
    <property type="molecule type" value="Genomic_DNA"/>
</dbReference>